<comment type="caution">
    <text evidence="2">The sequence shown here is derived from an EMBL/GenBank/DDBJ whole genome shotgun (WGS) entry which is preliminary data.</text>
</comment>
<proteinExistence type="predicted"/>
<dbReference type="PANTHER" id="PTHR41317">
    <property type="entry name" value="PD-(D_E)XK NUCLEASE FAMILY TRANSPOSASE"/>
    <property type="match status" value="1"/>
</dbReference>
<dbReference type="Pfam" id="PF12784">
    <property type="entry name" value="PDDEXK_2"/>
    <property type="match status" value="1"/>
</dbReference>
<name>A0A0L0WE50_GOTPU</name>
<evidence type="ECO:0008006" key="4">
    <source>
        <dbReference type="Google" id="ProtNLM"/>
    </source>
</evidence>
<feature type="coiled-coil region" evidence="1">
    <location>
        <begin position="235"/>
        <end position="295"/>
    </location>
</feature>
<dbReference type="Proteomes" id="UP000037267">
    <property type="component" value="Unassembled WGS sequence"/>
</dbReference>
<dbReference type="NCBIfam" id="TIGR01784">
    <property type="entry name" value="T_den_put_tspse"/>
    <property type="match status" value="1"/>
</dbReference>
<accession>A0A0L0WE50</accession>
<dbReference type="PANTHER" id="PTHR41317:SF1">
    <property type="entry name" value="PD-(D_E)XK NUCLEASE FAMILY TRANSPOSASE"/>
    <property type="match status" value="1"/>
</dbReference>
<reference evidence="3" key="1">
    <citation type="submission" date="2015-07" db="EMBL/GenBank/DDBJ databases">
        <title>Draft genome sequence of the purine-degrading Gottschalkia purinilyticum DSM 1384 (formerly Clostridium purinilyticum).</title>
        <authorList>
            <person name="Poehlein A."/>
            <person name="Schiel-Bengelsdorf B."/>
            <person name="Bengelsdorf F.R."/>
            <person name="Daniel R."/>
            <person name="Duerre P."/>
        </authorList>
    </citation>
    <scope>NUCLEOTIDE SEQUENCE [LARGE SCALE GENOMIC DNA]</scope>
    <source>
        <strain evidence="3">DSM 1384</strain>
    </source>
</reference>
<dbReference type="RefSeq" id="WP_200898457.1">
    <property type="nucleotide sequence ID" value="NZ_LGSS01000002.1"/>
</dbReference>
<dbReference type="InterPro" id="IPR010106">
    <property type="entry name" value="RpnA"/>
</dbReference>
<evidence type="ECO:0000256" key="1">
    <source>
        <dbReference type="SAM" id="Coils"/>
    </source>
</evidence>
<dbReference type="STRING" id="1503.CLPU_2c02090"/>
<sequence length="298" mass="35004">MVKKGISKVRRIESNEGFLMSPKNDFAFKMLFGDPKNKDILISFLSAVMKIKEERFEELELINTELTREFVEDKKGILDIRVKLKDGTEIDIEIQLSYTKYMAERTLFYWSRMYTGNIESGDSYSKLRKCVTINILDFVSTPLDKVHSKYHIIEDDTSYKLTDVLEIHFLELPKLRDEKLKGKIDEDDETVEWMMFLEADKKEVLDVLGNKNEKIKKATSILEIMSKDKKTRMLYEAREAELHDQATKIEEAREEGEYKKAVKIAKNLIKKGMEVEFIKEVTELTQKEIEELKNQMNN</sequence>
<evidence type="ECO:0000313" key="3">
    <source>
        <dbReference type="Proteomes" id="UP000037267"/>
    </source>
</evidence>
<organism evidence="2 3">
    <name type="scientific">Gottschalkia purinilytica</name>
    <name type="common">Clostridium purinilyticum</name>
    <dbReference type="NCBI Taxonomy" id="1503"/>
    <lineage>
        <taxon>Bacteria</taxon>
        <taxon>Bacillati</taxon>
        <taxon>Bacillota</taxon>
        <taxon>Tissierellia</taxon>
        <taxon>Tissierellales</taxon>
        <taxon>Gottschalkiaceae</taxon>
        <taxon>Gottschalkia</taxon>
    </lineage>
</organism>
<protein>
    <recommendedName>
        <fullName evidence="4">Rpn family recombination-promoting nuclease/putative transposase</fullName>
    </recommendedName>
</protein>
<dbReference type="AlphaFoldDB" id="A0A0L0WE50"/>
<keyword evidence="3" id="KW-1185">Reference proteome</keyword>
<evidence type="ECO:0000313" key="2">
    <source>
        <dbReference type="EMBL" id="KNF09757.1"/>
    </source>
</evidence>
<keyword evidence="1" id="KW-0175">Coiled coil</keyword>
<gene>
    <name evidence="2" type="ORF">CLPU_2c02090</name>
</gene>
<dbReference type="PATRIC" id="fig|1503.3.peg.1705"/>
<dbReference type="EMBL" id="LGSS01000002">
    <property type="protein sequence ID" value="KNF09757.1"/>
    <property type="molecule type" value="Genomic_DNA"/>
</dbReference>